<dbReference type="SUPFAM" id="SSF88946">
    <property type="entry name" value="Sigma2 domain of RNA polymerase sigma factors"/>
    <property type="match status" value="1"/>
</dbReference>
<keyword evidence="2" id="KW-1185">Reference proteome</keyword>
<accession>A0ABV1ER77</accession>
<dbReference type="EMBL" id="JBBMFT010000008">
    <property type="protein sequence ID" value="MEQ2457111.1"/>
    <property type="molecule type" value="Genomic_DNA"/>
</dbReference>
<comment type="caution">
    <text evidence="1">The sequence shown here is derived from an EMBL/GenBank/DDBJ whole genome shotgun (WGS) entry which is preliminary data.</text>
</comment>
<reference evidence="1 2" key="1">
    <citation type="submission" date="2024-03" db="EMBL/GenBank/DDBJ databases">
        <title>Human intestinal bacterial collection.</title>
        <authorList>
            <person name="Pauvert C."/>
            <person name="Hitch T.C.A."/>
            <person name="Clavel T."/>
        </authorList>
    </citation>
    <scope>NUCLEOTIDE SEQUENCE [LARGE SCALE GENOMIC DNA]</scope>
    <source>
        <strain evidence="1 2">CLA-AP-H34</strain>
    </source>
</reference>
<organism evidence="1 2">
    <name type="scientific">Flavonifractor hominis</name>
    <dbReference type="NCBI Taxonomy" id="3133178"/>
    <lineage>
        <taxon>Bacteria</taxon>
        <taxon>Bacillati</taxon>
        <taxon>Bacillota</taxon>
        <taxon>Clostridia</taxon>
        <taxon>Eubacteriales</taxon>
        <taxon>Oscillospiraceae</taxon>
        <taxon>Flavonifractor</taxon>
    </lineage>
</organism>
<dbReference type="RefSeq" id="WP_349140876.1">
    <property type="nucleotide sequence ID" value="NZ_JBBMFT010000008.1"/>
</dbReference>
<proteinExistence type="predicted"/>
<evidence type="ECO:0000313" key="2">
    <source>
        <dbReference type="Proteomes" id="UP001440599"/>
    </source>
</evidence>
<evidence type="ECO:0000313" key="1">
    <source>
        <dbReference type="EMBL" id="MEQ2457111.1"/>
    </source>
</evidence>
<name>A0ABV1ER77_9FIRM</name>
<dbReference type="InterPro" id="IPR013325">
    <property type="entry name" value="RNA_pol_sigma_r2"/>
</dbReference>
<gene>
    <name evidence="1" type="ORF">WMO45_11305</name>
</gene>
<protein>
    <recommendedName>
        <fullName evidence="3">Sigma-70 family RNA polymerase sigma factor</fullName>
    </recommendedName>
</protein>
<dbReference type="Proteomes" id="UP001440599">
    <property type="component" value="Unassembled WGS sequence"/>
</dbReference>
<sequence>MSEERFWNTDEYASTAKFAVQDRAMTMRQAGRIFRLDSAPPKVDDINDYIVSAVRENDLIYFTYFLHHYEPRLNKRVYRFLLTEGIDRYDPLRFLDYKLSCVLAMLECLPNYAPDKGADFLTYAHHFIGNALLDCRRQEEAGSFKSLDEYKAARGVAWLYNNSGKSAKEVIAEYATEQNCTEETAAEYLTLARQNRSRVPFYSTMQDENSEETGEDVTCDDSWNYADILWNGVRADAVQAAFDKLSRKEKFFLEKRNAICMNCGRVMPWDERYSFEQLATAYEYSTTSGAERAYKKIVDKLTGLLVDAGVLGVVELKLIDKNKKIAAAAYEYKAVHRYANDDDEWGEIRFDFSAGTAQIVKLADGDLSRTNVFAKIAIRQILKLSMSELPKKLTIPFELEQEKIRYGS</sequence>
<evidence type="ECO:0008006" key="3">
    <source>
        <dbReference type="Google" id="ProtNLM"/>
    </source>
</evidence>